<keyword evidence="2" id="KW-1185">Reference proteome</keyword>
<organism evidence="1 2">
    <name type="scientific">Oryza rufipogon</name>
    <name type="common">Brownbeard rice</name>
    <name type="synonym">Asian wild rice</name>
    <dbReference type="NCBI Taxonomy" id="4529"/>
    <lineage>
        <taxon>Eukaryota</taxon>
        <taxon>Viridiplantae</taxon>
        <taxon>Streptophyta</taxon>
        <taxon>Embryophyta</taxon>
        <taxon>Tracheophyta</taxon>
        <taxon>Spermatophyta</taxon>
        <taxon>Magnoliopsida</taxon>
        <taxon>Liliopsida</taxon>
        <taxon>Poales</taxon>
        <taxon>Poaceae</taxon>
        <taxon>BOP clade</taxon>
        <taxon>Oryzoideae</taxon>
        <taxon>Oryzeae</taxon>
        <taxon>Oryzinae</taxon>
        <taxon>Oryza</taxon>
    </lineage>
</organism>
<evidence type="ECO:0000313" key="1">
    <source>
        <dbReference type="EnsemblPlants" id="ORUFI06G13210.1"/>
    </source>
</evidence>
<reference evidence="2" key="1">
    <citation type="submission" date="2013-06" db="EMBL/GenBank/DDBJ databases">
        <authorList>
            <person name="Zhao Q."/>
        </authorList>
    </citation>
    <scope>NUCLEOTIDE SEQUENCE</scope>
    <source>
        <strain evidence="2">cv. W1943</strain>
    </source>
</reference>
<reference evidence="1" key="2">
    <citation type="submission" date="2015-06" db="UniProtKB">
        <authorList>
            <consortium name="EnsemblPlants"/>
        </authorList>
    </citation>
    <scope>IDENTIFICATION</scope>
</reference>
<proteinExistence type="predicted"/>
<evidence type="ECO:0000313" key="2">
    <source>
        <dbReference type="Proteomes" id="UP000008022"/>
    </source>
</evidence>
<dbReference type="OMA" id="ENMWEAR"/>
<dbReference type="HOGENOM" id="CLU_120192_4_1_1"/>
<sequence length="94" mass="10928">MVVAGERWPAAVEAKALFRASLPDARQHLNQQRGSTFAHRAPCGWPQRIGWSPLVMEIVCYFSFAHHLYYMNENMWEARSKSKTPRSKFVIFET</sequence>
<protein>
    <submittedName>
        <fullName evidence="1">Uncharacterized protein</fullName>
    </submittedName>
</protein>
<accession>A0A0E0PWZ7</accession>
<name>A0A0E0PWZ7_ORYRU</name>
<dbReference type="AlphaFoldDB" id="A0A0E0PWZ7"/>
<dbReference type="EnsemblPlants" id="ORUFI06G13210.1">
    <property type="protein sequence ID" value="ORUFI06G13210.1"/>
    <property type="gene ID" value="ORUFI06G13210"/>
</dbReference>
<dbReference type="Proteomes" id="UP000008022">
    <property type="component" value="Unassembled WGS sequence"/>
</dbReference>
<dbReference type="Gramene" id="ORUFI06G13210.1">
    <property type="protein sequence ID" value="ORUFI06G13210.1"/>
    <property type="gene ID" value="ORUFI06G13210"/>
</dbReference>